<name>A0A7S3QJT9_9STRA</name>
<feature type="region of interest" description="Disordered" evidence="1">
    <location>
        <begin position="77"/>
        <end position="144"/>
    </location>
</feature>
<reference evidence="2" key="1">
    <citation type="submission" date="2021-01" db="EMBL/GenBank/DDBJ databases">
        <authorList>
            <person name="Corre E."/>
            <person name="Pelletier E."/>
            <person name="Niang G."/>
            <person name="Scheremetjew M."/>
            <person name="Finn R."/>
            <person name="Kale V."/>
            <person name="Holt S."/>
            <person name="Cochrane G."/>
            <person name="Meng A."/>
            <person name="Brown T."/>
            <person name="Cohen L."/>
        </authorList>
    </citation>
    <scope>NUCLEOTIDE SEQUENCE</scope>
    <source>
        <strain evidence="2">MM31A-1</strain>
    </source>
</reference>
<organism evidence="2">
    <name type="scientific">Chaetoceros debilis</name>
    <dbReference type="NCBI Taxonomy" id="122233"/>
    <lineage>
        <taxon>Eukaryota</taxon>
        <taxon>Sar</taxon>
        <taxon>Stramenopiles</taxon>
        <taxon>Ochrophyta</taxon>
        <taxon>Bacillariophyta</taxon>
        <taxon>Coscinodiscophyceae</taxon>
        <taxon>Chaetocerotophycidae</taxon>
        <taxon>Chaetocerotales</taxon>
        <taxon>Chaetocerotaceae</taxon>
        <taxon>Chaetoceros</taxon>
    </lineage>
</organism>
<accession>A0A7S3QJT9</accession>
<evidence type="ECO:0000313" key="2">
    <source>
        <dbReference type="EMBL" id="CAE0479310.1"/>
    </source>
</evidence>
<gene>
    <name evidence="2" type="ORF">CDEB00056_LOCUS24164</name>
</gene>
<sequence>MEGLFEGLTVGPLELTKVDDTAFLLPSLNAPGFYSYATNDSQMQFGDTENVAEVKDVEDVEMMGKKNLRKTRTIKCKSKAQRKTNRQNSSAKVEAIRALSRHKKRAERDERRMKKEERKKRLGKRRKQKEGMKALKSGISSLNM</sequence>
<evidence type="ECO:0000256" key="1">
    <source>
        <dbReference type="SAM" id="MobiDB-lite"/>
    </source>
</evidence>
<feature type="compositionally biased region" description="Basic and acidic residues" evidence="1">
    <location>
        <begin position="106"/>
        <end position="116"/>
    </location>
</feature>
<dbReference type="AlphaFoldDB" id="A0A7S3QJT9"/>
<feature type="compositionally biased region" description="Basic residues" evidence="1">
    <location>
        <begin position="117"/>
        <end position="128"/>
    </location>
</feature>
<proteinExistence type="predicted"/>
<protein>
    <submittedName>
        <fullName evidence="2">Uncharacterized protein</fullName>
    </submittedName>
</protein>
<dbReference type="EMBL" id="HBIO01031526">
    <property type="protein sequence ID" value="CAE0479310.1"/>
    <property type="molecule type" value="Transcribed_RNA"/>
</dbReference>